<evidence type="ECO:0000259" key="12">
    <source>
        <dbReference type="PROSITE" id="PS50059"/>
    </source>
</evidence>
<organism evidence="14">
    <name type="scientific">Octopus bimaculoides</name>
    <name type="common">California two-spotted octopus</name>
    <dbReference type="NCBI Taxonomy" id="37653"/>
    <lineage>
        <taxon>Eukaryota</taxon>
        <taxon>Metazoa</taxon>
        <taxon>Spiralia</taxon>
        <taxon>Lophotrochozoa</taxon>
        <taxon>Mollusca</taxon>
        <taxon>Cephalopoda</taxon>
        <taxon>Coleoidea</taxon>
        <taxon>Octopodiformes</taxon>
        <taxon>Octopoda</taxon>
        <taxon>Incirrata</taxon>
        <taxon>Octopodidae</taxon>
        <taxon>Octopus</taxon>
    </lineage>
</organism>
<evidence type="ECO:0000256" key="10">
    <source>
        <dbReference type="PROSITE-ProRule" id="PRU00277"/>
    </source>
</evidence>
<comment type="catalytic activity">
    <reaction evidence="1 10">
        <text>[protein]-peptidylproline (omega=180) = [protein]-peptidylproline (omega=0)</text>
        <dbReference type="Rhea" id="RHEA:16237"/>
        <dbReference type="Rhea" id="RHEA-COMP:10747"/>
        <dbReference type="Rhea" id="RHEA-COMP:10748"/>
        <dbReference type="ChEBI" id="CHEBI:83833"/>
        <dbReference type="ChEBI" id="CHEBI:83834"/>
        <dbReference type="EC" id="5.2.1.8"/>
    </reaction>
</comment>
<evidence type="ECO:0000256" key="7">
    <source>
        <dbReference type="ARBA" id="ARBA00023110"/>
    </source>
</evidence>
<dbReference type="InterPro" id="IPR052273">
    <property type="entry name" value="PPIase_FKBP"/>
</dbReference>
<dbReference type="SUPFAM" id="SSF47473">
    <property type="entry name" value="EF-hand"/>
    <property type="match status" value="1"/>
</dbReference>
<dbReference type="SUPFAM" id="SSF54534">
    <property type="entry name" value="FKBP-like"/>
    <property type="match status" value="1"/>
</dbReference>
<feature type="domain" description="PPIase FKBP-type" evidence="12">
    <location>
        <begin position="52"/>
        <end position="140"/>
    </location>
</feature>
<dbReference type="EC" id="5.2.1.8" evidence="2 10"/>
<protein>
    <recommendedName>
        <fullName evidence="2 10">peptidylprolyl isomerase</fullName>
        <ecNumber evidence="2 10">5.2.1.8</ecNumber>
    </recommendedName>
</protein>
<dbReference type="PANTHER" id="PTHR46222:SF3">
    <property type="entry name" value="PEPTIDYLPROLYL ISOMERASE"/>
    <property type="match status" value="1"/>
</dbReference>
<dbReference type="AlphaFoldDB" id="A0A0L8GER2"/>
<accession>A0A0L8GER2</accession>
<keyword evidence="3 11" id="KW-0732">Signal</keyword>
<dbReference type="GO" id="GO:0005509">
    <property type="term" value="F:calcium ion binding"/>
    <property type="evidence" value="ECO:0007669"/>
    <property type="project" value="InterPro"/>
</dbReference>
<dbReference type="PROSITE" id="PS00018">
    <property type="entry name" value="EF_HAND_1"/>
    <property type="match status" value="2"/>
</dbReference>
<evidence type="ECO:0000256" key="4">
    <source>
        <dbReference type="ARBA" id="ARBA00022737"/>
    </source>
</evidence>
<evidence type="ECO:0000256" key="8">
    <source>
        <dbReference type="ARBA" id="ARBA00023180"/>
    </source>
</evidence>
<dbReference type="OMA" id="VEVIHIQ"/>
<dbReference type="FunFam" id="3.10.50.40:FF:000006">
    <property type="entry name" value="Peptidyl-prolyl cis-trans isomerase"/>
    <property type="match status" value="1"/>
</dbReference>
<dbReference type="PROSITE" id="PS50059">
    <property type="entry name" value="FKBP_PPIASE"/>
    <property type="match status" value="1"/>
</dbReference>
<dbReference type="STRING" id="37653.A0A0L8GER2"/>
<evidence type="ECO:0000256" key="1">
    <source>
        <dbReference type="ARBA" id="ARBA00000971"/>
    </source>
</evidence>
<dbReference type="Gene3D" id="3.10.50.40">
    <property type="match status" value="1"/>
</dbReference>
<evidence type="ECO:0000256" key="6">
    <source>
        <dbReference type="ARBA" id="ARBA00022837"/>
    </source>
</evidence>
<dbReference type="KEGG" id="obi:106877302"/>
<dbReference type="Pfam" id="PF00254">
    <property type="entry name" value="FKBP_C"/>
    <property type="match status" value="1"/>
</dbReference>
<feature type="domain" description="EF-hand" evidence="13">
    <location>
        <begin position="140"/>
        <end position="175"/>
    </location>
</feature>
<dbReference type="InterPro" id="IPR011992">
    <property type="entry name" value="EF-hand-dom_pair"/>
</dbReference>
<dbReference type="PANTHER" id="PTHR46222">
    <property type="entry name" value="PEPTIDYL-PROLYL CIS-TRANS ISOMERASE FKBP7/14"/>
    <property type="match status" value="1"/>
</dbReference>
<dbReference type="PROSITE" id="PS50222">
    <property type="entry name" value="EF_HAND_2"/>
    <property type="match status" value="1"/>
</dbReference>
<evidence type="ECO:0000256" key="2">
    <source>
        <dbReference type="ARBA" id="ARBA00013194"/>
    </source>
</evidence>
<dbReference type="EMBL" id="KQ422084">
    <property type="protein sequence ID" value="KOF75506.1"/>
    <property type="molecule type" value="Genomic_DNA"/>
</dbReference>
<gene>
    <name evidence="14" type="ORF">OCBIM_22034602mg</name>
</gene>
<keyword evidence="8" id="KW-0325">Glycoprotein</keyword>
<evidence type="ECO:0000259" key="13">
    <source>
        <dbReference type="PROSITE" id="PS50222"/>
    </source>
</evidence>
<dbReference type="OrthoDB" id="1902587at2759"/>
<dbReference type="EMBL" id="KQ422084">
    <property type="protein sequence ID" value="KOF75507.1"/>
    <property type="molecule type" value="Genomic_DNA"/>
</dbReference>
<dbReference type="GO" id="GO:0005783">
    <property type="term" value="C:endoplasmic reticulum"/>
    <property type="evidence" value="ECO:0007669"/>
    <property type="project" value="UniProtKB-ARBA"/>
</dbReference>
<evidence type="ECO:0000256" key="3">
    <source>
        <dbReference type="ARBA" id="ARBA00022729"/>
    </source>
</evidence>
<dbReference type="InterPro" id="IPR018247">
    <property type="entry name" value="EF_Hand_1_Ca_BS"/>
</dbReference>
<dbReference type="Gene3D" id="1.10.238.10">
    <property type="entry name" value="EF-hand"/>
    <property type="match status" value="1"/>
</dbReference>
<keyword evidence="5" id="KW-0256">Endoplasmic reticulum</keyword>
<keyword evidence="6" id="KW-0106">Calcium</keyword>
<feature type="signal peptide" evidence="11">
    <location>
        <begin position="1"/>
        <end position="24"/>
    </location>
</feature>
<keyword evidence="9 10" id="KW-0413">Isomerase</keyword>
<dbReference type="InterPro" id="IPR046357">
    <property type="entry name" value="PPIase_dom_sf"/>
</dbReference>
<feature type="chain" id="PRO_5007416238" description="peptidylprolyl isomerase" evidence="11">
    <location>
        <begin position="25"/>
        <end position="213"/>
    </location>
</feature>
<evidence type="ECO:0000256" key="5">
    <source>
        <dbReference type="ARBA" id="ARBA00022824"/>
    </source>
</evidence>
<evidence type="ECO:0000256" key="9">
    <source>
        <dbReference type="ARBA" id="ARBA00023235"/>
    </source>
</evidence>
<sequence>MKRLLQNIILPLAFLCFLVTLCYCEEKEEPLEDVKIEILKESENCERKVKRGDKLKVNYKGYLENGKIFDDSTKQKDPFEFQIDGGTMIKGWQLGLKGACVGETRKLTIPPKYAFGEYGNPAGIPGNSIVTFDIEIVSIEDGPEIPDTFSLIDANNDKRLSKEEVQIFFREQDKTSGASNHFESANLMFIYEDIDKDGYISHFEFNGPKHVEL</sequence>
<evidence type="ECO:0000256" key="11">
    <source>
        <dbReference type="SAM" id="SignalP"/>
    </source>
</evidence>
<reference evidence="14" key="1">
    <citation type="submission" date="2015-07" db="EMBL/GenBank/DDBJ databases">
        <title>MeaNS - Measles Nucleotide Surveillance Program.</title>
        <authorList>
            <person name="Tran T."/>
            <person name="Druce J."/>
        </authorList>
    </citation>
    <scope>NUCLEOTIDE SEQUENCE</scope>
    <source>
        <strain evidence="14">UCB-OBI-ISO-001</strain>
        <tissue evidence="14">Gonad</tissue>
    </source>
</reference>
<dbReference type="InterPro" id="IPR002048">
    <property type="entry name" value="EF_hand_dom"/>
</dbReference>
<proteinExistence type="predicted"/>
<keyword evidence="4" id="KW-0677">Repeat</keyword>
<name>A0A0L8GER2_OCTBM</name>
<evidence type="ECO:0000313" key="14">
    <source>
        <dbReference type="EMBL" id="KOF75507.1"/>
    </source>
</evidence>
<dbReference type="GO" id="GO:0003755">
    <property type="term" value="F:peptidyl-prolyl cis-trans isomerase activity"/>
    <property type="evidence" value="ECO:0007669"/>
    <property type="project" value="UniProtKB-KW"/>
</dbReference>
<keyword evidence="7 10" id="KW-0697">Rotamase</keyword>
<dbReference type="InterPro" id="IPR001179">
    <property type="entry name" value="PPIase_FKBP_dom"/>
</dbReference>